<accession>A0A397RUM0</accession>
<evidence type="ECO:0000256" key="3">
    <source>
        <dbReference type="ARBA" id="ARBA00022801"/>
    </source>
</evidence>
<keyword evidence="2" id="KW-0645">Protease</keyword>
<keyword evidence="3" id="KW-0378">Hydrolase</keyword>
<evidence type="ECO:0000256" key="4">
    <source>
        <dbReference type="ARBA" id="ARBA00022807"/>
    </source>
</evidence>
<dbReference type="InParanoid" id="A0A397RUM0"/>
<dbReference type="SUPFAM" id="SSF118010">
    <property type="entry name" value="TM1457-like"/>
    <property type="match status" value="1"/>
</dbReference>
<evidence type="ECO:0000256" key="5">
    <source>
        <dbReference type="ARBA" id="ARBA00044503"/>
    </source>
</evidence>
<evidence type="ECO:0000256" key="2">
    <source>
        <dbReference type="ARBA" id="ARBA00022670"/>
    </source>
</evidence>
<comment type="caution">
    <text evidence="7">The sequence shown here is derived from an EMBL/GenBank/DDBJ whole genome shotgun (WGS) entry which is preliminary data.</text>
</comment>
<keyword evidence="4" id="KW-0788">Thiol protease</keyword>
<dbReference type="GO" id="GO:0006508">
    <property type="term" value="P:proteolysis"/>
    <property type="evidence" value="ECO:0007669"/>
    <property type="project" value="UniProtKB-KW"/>
</dbReference>
<dbReference type="InterPro" id="IPR007422">
    <property type="entry name" value="Peptidase_Prp"/>
</dbReference>
<evidence type="ECO:0000256" key="6">
    <source>
        <dbReference type="ARBA" id="ARBA00044538"/>
    </source>
</evidence>
<sequence>MTTYYIERKTNEALIEVKGHAGCGTSGHDIVCAAISMACQMTANLIDKLDLRYNILDLVCEEGYFRLQVKTDNHVVLGIFDNLEEHLIELHSQYPKYLKMKK</sequence>
<reference evidence="7 8" key="1">
    <citation type="submission" date="2018-08" db="EMBL/GenBank/DDBJ databases">
        <title>Genomic Encyclopedia of Archaeal and Bacterial Type Strains, Phase II (KMG-II): from individual species to whole genera.</title>
        <authorList>
            <person name="Goeker M."/>
        </authorList>
    </citation>
    <scope>NUCLEOTIDE SEQUENCE [LARGE SCALE GENOMIC DNA]</scope>
    <source>
        <strain evidence="7 8">ATCC 27112</strain>
    </source>
</reference>
<dbReference type="Gene3D" id="3.30.70.1490">
    <property type="entry name" value="Cysteine protease Prp"/>
    <property type="match status" value="1"/>
</dbReference>
<protein>
    <recommendedName>
        <fullName evidence="6">Ribosomal processing cysteine protease Prp</fullName>
    </recommendedName>
</protein>
<dbReference type="CDD" id="cd16332">
    <property type="entry name" value="Prp-like"/>
    <property type="match status" value="1"/>
</dbReference>
<dbReference type="InterPro" id="IPR036764">
    <property type="entry name" value="Peptidase_Prp_sf"/>
</dbReference>
<proteinExistence type="inferred from homology"/>
<dbReference type="EMBL" id="QXEV01000004">
    <property type="protein sequence ID" value="RIA78030.1"/>
    <property type="molecule type" value="Genomic_DNA"/>
</dbReference>
<comment type="similarity">
    <text evidence="5">Belongs to the Prp family.</text>
</comment>
<evidence type="ECO:0000256" key="1">
    <source>
        <dbReference type="ARBA" id="ARBA00022517"/>
    </source>
</evidence>
<dbReference type="RefSeq" id="WP_119015773.1">
    <property type="nucleotide sequence ID" value="NZ_QXEV01000004.1"/>
</dbReference>
<evidence type="ECO:0000313" key="8">
    <source>
        <dbReference type="Proteomes" id="UP000266506"/>
    </source>
</evidence>
<name>A0A397RUM0_9MOLU</name>
<dbReference type="Pfam" id="PF04327">
    <property type="entry name" value="Peptidase_Prp"/>
    <property type="match status" value="1"/>
</dbReference>
<dbReference type="GO" id="GO:0042254">
    <property type="term" value="P:ribosome biogenesis"/>
    <property type="evidence" value="ECO:0007669"/>
    <property type="project" value="UniProtKB-KW"/>
</dbReference>
<dbReference type="OrthoDB" id="48998at2"/>
<dbReference type="PANTHER" id="PTHR39178">
    <property type="entry name" value="HYPOTHETICAL RIBOSOME-ASSOCIATED PROTEIN"/>
    <property type="match status" value="1"/>
</dbReference>
<dbReference type="PANTHER" id="PTHR39178:SF1">
    <property type="entry name" value="RIBOSOMAL-PROCESSING CYSTEINE PROTEASE PRP"/>
    <property type="match status" value="1"/>
</dbReference>
<gene>
    <name evidence="7" type="ORF">EI71_00607</name>
</gene>
<keyword evidence="1" id="KW-0690">Ribosome biogenesis</keyword>
<keyword evidence="8" id="KW-1185">Reference proteome</keyword>
<organism evidence="7 8">
    <name type="scientific">Anaeroplasma bactoclasticum</name>
    <dbReference type="NCBI Taxonomy" id="2088"/>
    <lineage>
        <taxon>Bacteria</taxon>
        <taxon>Bacillati</taxon>
        <taxon>Mycoplasmatota</taxon>
        <taxon>Mollicutes</taxon>
        <taxon>Anaeroplasmatales</taxon>
        <taxon>Anaeroplasmataceae</taxon>
        <taxon>Anaeroplasma</taxon>
    </lineage>
</organism>
<dbReference type="AlphaFoldDB" id="A0A397RUM0"/>
<dbReference type="GO" id="GO:0008234">
    <property type="term" value="F:cysteine-type peptidase activity"/>
    <property type="evidence" value="ECO:0007669"/>
    <property type="project" value="UniProtKB-KW"/>
</dbReference>
<evidence type="ECO:0000313" key="7">
    <source>
        <dbReference type="EMBL" id="RIA78030.1"/>
    </source>
</evidence>
<dbReference type="Proteomes" id="UP000266506">
    <property type="component" value="Unassembled WGS sequence"/>
</dbReference>